<evidence type="ECO:0000259" key="8">
    <source>
        <dbReference type="PROSITE" id="PS50893"/>
    </source>
</evidence>
<dbReference type="InterPro" id="IPR039421">
    <property type="entry name" value="Type_1_exporter"/>
</dbReference>
<feature type="transmembrane region" description="Helical" evidence="7">
    <location>
        <begin position="527"/>
        <end position="545"/>
    </location>
</feature>
<keyword evidence="4" id="KW-0067">ATP-binding</keyword>
<dbReference type="EMBL" id="JBEYRS010000022">
    <property type="protein sequence ID" value="MEW2367172.1"/>
    <property type="molecule type" value="Genomic_DNA"/>
</dbReference>
<comment type="caution">
    <text evidence="10">The sequence shown here is derived from an EMBL/GenBank/DDBJ whole genome shotgun (WGS) entry which is preliminary data.</text>
</comment>
<feature type="transmembrane region" description="Helical" evidence="7">
    <location>
        <begin position="413"/>
        <end position="434"/>
    </location>
</feature>
<dbReference type="PROSITE" id="PS50929">
    <property type="entry name" value="ABC_TM1F"/>
    <property type="match status" value="1"/>
</dbReference>
<evidence type="ECO:0000313" key="11">
    <source>
        <dbReference type="Proteomes" id="UP001553843"/>
    </source>
</evidence>
<feature type="transmembrane region" description="Helical" evidence="7">
    <location>
        <begin position="665"/>
        <end position="693"/>
    </location>
</feature>
<evidence type="ECO:0000256" key="6">
    <source>
        <dbReference type="ARBA" id="ARBA00023136"/>
    </source>
</evidence>
<sequence length="958" mass="103174">MAPEHYTHTYDTHAQDPVAASFGALGTPVDCAGLRSVHLEGPQVLWLVVAGALDLFAVDAAQQGHWHYLGRLEPGALLLGPVEGPQHTLVGRPLAGCELRRVPLRELYRPDFGAPWSHEPQYPTHYDTQYDTQDTALSLLEHAFALGIGRGHRVLFEAPFDGRTMGDEVATDDDILWMPVAPGSVQYGAAYSADAAGDLLVDAALWQRMVNQQHRLLGTLDRWIERLERAHEDRAAAGVKAGESVREQADRTLIASIGRTRGGAARRTGSRGGDDATYAACRLVAEAAGITLADPADSGAVSERIDPVERIAVASRVRTRAVRLDGRWWRENTGPLVGHRAASGAPVALLWRRGGYEAVHPTSGRRTRVGKNNADEFEPQGVMFYRPLPDRPLTPWRLFRFSLRGTRGDVRNLALAGLVTVVIGALVPIATGQVLGVLVPNGEKSLIVQVSLALMITSVVSAAFMLLQNLTVLRMEGRMESTLQPAVWDRLLRLPTRFFAARSTGELASAAMGVSAIRRVLSGIGPVALQAGTVGAMNLALLLFYSVPLALAALAMLAVIAAVFLALGLAELRWQRRLVELGNKLNNQAFQTLRGLPKLRVAGAESFAYAAWAGEFARSRELQRRAGRVKNATTVLNSVYLPLCTLVMFVLLAGPARGSLTAGEFLTFSTAVTMLLTSVTQLTGALISAAAVLPMFEQIKPVLDEAPEVRAGSTQPGELQGAIEARGLSFRYTDDGPLVLDDVSLTIRPGEFVAVVGPSGCGKSTLLRLLIGFDEPLTGSVLYDGQDLAALDQAAVRRQCGVVLQNALPLTGSILECICGAESYTQEEAWEAAAMAGLAEDIKRMPMGLHTMISGGGAVSGGQRQRLMIAQALIRRPRVLFFDEATSALDNETQRTVIDSTCALNATRVVIAHRLSTVMDADRVLVMSEGRIVEQGPPAQLLADPDGRLRELVRRQMR</sequence>
<keyword evidence="2 7" id="KW-0812">Transmembrane</keyword>
<reference evidence="10 11" key="1">
    <citation type="submission" date="2024-06" db="EMBL/GenBank/DDBJ databases">
        <title>The Natural Products Discovery Center: Release of the First 8490 Sequenced Strains for Exploring Actinobacteria Biosynthetic Diversity.</title>
        <authorList>
            <person name="Kalkreuter E."/>
            <person name="Kautsar S.A."/>
            <person name="Yang D."/>
            <person name="Bader C.D."/>
            <person name="Teijaro C.N."/>
            <person name="Fluegel L."/>
            <person name="Davis C.M."/>
            <person name="Simpson J.R."/>
            <person name="Lauterbach L."/>
            <person name="Steele A.D."/>
            <person name="Gui C."/>
            <person name="Meng S."/>
            <person name="Li G."/>
            <person name="Viehrig K."/>
            <person name="Ye F."/>
            <person name="Su P."/>
            <person name="Kiefer A.F."/>
            <person name="Nichols A."/>
            <person name="Cepeda A.J."/>
            <person name="Yan W."/>
            <person name="Fan B."/>
            <person name="Jiang Y."/>
            <person name="Adhikari A."/>
            <person name="Zheng C.-J."/>
            <person name="Schuster L."/>
            <person name="Cowan T.M."/>
            <person name="Smanski M.J."/>
            <person name="Chevrette M.G."/>
            <person name="De Carvalho L.P.S."/>
            <person name="Shen B."/>
        </authorList>
    </citation>
    <scope>NUCLEOTIDE SEQUENCE [LARGE SCALE GENOMIC DNA]</scope>
    <source>
        <strain evidence="10 11">NPDC047833</strain>
    </source>
</reference>
<evidence type="ECO:0000256" key="5">
    <source>
        <dbReference type="ARBA" id="ARBA00022989"/>
    </source>
</evidence>
<evidence type="ECO:0000256" key="3">
    <source>
        <dbReference type="ARBA" id="ARBA00022741"/>
    </source>
</evidence>
<dbReference type="Proteomes" id="UP001553843">
    <property type="component" value="Unassembled WGS sequence"/>
</dbReference>
<feature type="domain" description="ABC transporter" evidence="8">
    <location>
        <begin position="723"/>
        <end position="954"/>
    </location>
</feature>
<dbReference type="PANTHER" id="PTHR24221">
    <property type="entry name" value="ATP-BINDING CASSETTE SUB-FAMILY B"/>
    <property type="match status" value="1"/>
</dbReference>
<proteinExistence type="predicted"/>
<dbReference type="InterPro" id="IPR017871">
    <property type="entry name" value="ABC_transporter-like_CS"/>
</dbReference>
<organism evidence="10 11">
    <name type="scientific">Streptomyces huasconensis</name>
    <dbReference type="NCBI Taxonomy" id="1854574"/>
    <lineage>
        <taxon>Bacteria</taxon>
        <taxon>Bacillati</taxon>
        <taxon>Actinomycetota</taxon>
        <taxon>Actinomycetes</taxon>
        <taxon>Kitasatosporales</taxon>
        <taxon>Streptomycetaceae</taxon>
        <taxon>Streptomyces</taxon>
    </lineage>
</organism>
<dbReference type="InterPro" id="IPR011527">
    <property type="entry name" value="ABC1_TM_dom"/>
</dbReference>
<dbReference type="PANTHER" id="PTHR24221:SF654">
    <property type="entry name" value="ATP-BINDING CASSETTE SUB-FAMILY B MEMBER 6"/>
    <property type="match status" value="1"/>
</dbReference>
<comment type="subcellular location">
    <subcellularLocation>
        <location evidence="1">Cell membrane</location>
        <topology evidence="1">Multi-pass membrane protein</topology>
    </subcellularLocation>
</comment>
<dbReference type="PROSITE" id="PS50893">
    <property type="entry name" value="ABC_TRANSPORTER_2"/>
    <property type="match status" value="1"/>
</dbReference>
<feature type="transmembrane region" description="Helical" evidence="7">
    <location>
        <begin position="634"/>
        <end position="653"/>
    </location>
</feature>
<dbReference type="PROSITE" id="PS00211">
    <property type="entry name" value="ABC_TRANSPORTER_1"/>
    <property type="match status" value="1"/>
</dbReference>
<evidence type="ECO:0000256" key="1">
    <source>
        <dbReference type="ARBA" id="ARBA00004651"/>
    </source>
</evidence>
<evidence type="ECO:0000259" key="9">
    <source>
        <dbReference type="PROSITE" id="PS50929"/>
    </source>
</evidence>
<evidence type="ECO:0000256" key="2">
    <source>
        <dbReference type="ARBA" id="ARBA00022692"/>
    </source>
</evidence>
<dbReference type="SUPFAM" id="SSF90123">
    <property type="entry name" value="ABC transporter transmembrane region"/>
    <property type="match status" value="1"/>
</dbReference>
<dbReference type="Pfam" id="PF00005">
    <property type="entry name" value="ABC_tran"/>
    <property type="match status" value="1"/>
</dbReference>
<dbReference type="CDD" id="cd07346">
    <property type="entry name" value="ABC_6TM_exporters"/>
    <property type="match status" value="1"/>
</dbReference>
<dbReference type="InterPro" id="IPR003439">
    <property type="entry name" value="ABC_transporter-like_ATP-bd"/>
</dbReference>
<evidence type="ECO:0000256" key="4">
    <source>
        <dbReference type="ARBA" id="ARBA00022840"/>
    </source>
</evidence>
<evidence type="ECO:0000313" key="10">
    <source>
        <dbReference type="EMBL" id="MEW2367172.1"/>
    </source>
</evidence>
<keyword evidence="5 7" id="KW-1133">Transmembrane helix</keyword>
<dbReference type="InterPro" id="IPR027417">
    <property type="entry name" value="P-loop_NTPase"/>
</dbReference>
<dbReference type="Gene3D" id="3.40.50.300">
    <property type="entry name" value="P-loop containing nucleotide triphosphate hydrolases"/>
    <property type="match status" value="1"/>
</dbReference>
<dbReference type="SUPFAM" id="SSF52540">
    <property type="entry name" value="P-loop containing nucleoside triphosphate hydrolases"/>
    <property type="match status" value="1"/>
</dbReference>
<accession>A0ABV3M962</accession>
<keyword evidence="11" id="KW-1185">Reference proteome</keyword>
<dbReference type="SMART" id="SM00382">
    <property type="entry name" value="AAA"/>
    <property type="match status" value="1"/>
</dbReference>
<name>A0ABV3M962_9ACTN</name>
<keyword evidence="3" id="KW-0547">Nucleotide-binding</keyword>
<evidence type="ECO:0000256" key="7">
    <source>
        <dbReference type="SAM" id="Phobius"/>
    </source>
</evidence>
<protein>
    <submittedName>
        <fullName evidence="10">NHLP bacteriocin export ABC transporter permease/ATPase subunit</fullName>
    </submittedName>
</protein>
<dbReference type="Gene3D" id="1.20.1560.10">
    <property type="entry name" value="ABC transporter type 1, transmembrane domain"/>
    <property type="match status" value="1"/>
</dbReference>
<feature type="domain" description="ABC transmembrane type-1" evidence="9">
    <location>
        <begin position="413"/>
        <end position="691"/>
    </location>
</feature>
<dbReference type="Pfam" id="PF00664">
    <property type="entry name" value="ABC_membrane"/>
    <property type="match status" value="1"/>
</dbReference>
<dbReference type="NCBIfam" id="TIGR03797">
    <property type="entry name" value="NHLM_micro_ABC2"/>
    <property type="match status" value="1"/>
</dbReference>
<gene>
    <name evidence="10" type="ORF">AB0887_35180</name>
</gene>
<feature type="transmembrane region" description="Helical" evidence="7">
    <location>
        <begin position="551"/>
        <end position="570"/>
    </location>
</feature>
<keyword evidence="6 7" id="KW-0472">Membrane</keyword>
<dbReference type="RefSeq" id="WP_359773107.1">
    <property type="nucleotide sequence ID" value="NZ_JBEYRR010000001.1"/>
</dbReference>
<feature type="transmembrane region" description="Helical" evidence="7">
    <location>
        <begin position="446"/>
        <end position="467"/>
    </location>
</feature>
<dbReference type="InterPro" id="IPR022515">
    <property type="entry name" value="NHPM_micro_ABC2"/>
</dbReference>
<dbReference type="InterPro" id="IPR003593">
    <property type="entry name" value="AAA+_ATPase"/>
</dbReference>
<dbReference type="InterPro" id="IPR036640">
    <property type="entry name" value="ABC1_TM_sf"/>
</dbReference>